<dbReference type="AlphaFoldDB" id="A0A4D6L7U2"/>
<dbReference type="Proteomes" id="UP000501690">
    <property type="component" value="Linkage Group LG2"/>
</dbReference>
<proteinExistence type="predicted"/>
<dbReference type="EMBL" id="CP039346">
    <property type="protein sequence ID" value="QCD84573.1"/>
    <property type="molecule type" value="Genomic_DNA"/>
</dbReference>
<evidence type="ECO:0000313" key="1">
    <source>
        <dbReference type="EMBL" id="QCD84573.1"/>
    </source>
</evidence>
<keyword evidence="2" id="KW-1185">Reference proteome</keyword>
<organism evidence="1 2">
    <name type="scientific">Vigna unguiculata</name>
    <name type="common">Cowpea</name>
    <dbReference type="NCBI Taxonomy" id="3917"/>
    <lineage>
        <taxon>Eukaryota</taxon>
        <taxon>Viridiplantae</taxon>
        <taxon>Streptophyta</taxon>
        <taxon>Embryophyta</taxon>
        <taxon>Tracheophyta</taxon>
        <taxon>Spermatophyta</taxon>
        <taxon>Magnoliopsida</taxon>
        <taxon>eudicotyledons</taxon>
        <taxon>Gunneridae</taxon>
        <taxon>Pentapetalae</taxon>
        <taxon>rosids</taxon>
        <taxon>fabids</taxon>
        <taxon>Fabales</taxon>
        <taxon>Fabaceae</taxon>
        <taxon>Papilionoideae</taxon>
        <taxon>50 kb inversion clade</taxon>
        <taxon>NPAAA clade</taxon>
        <taxon>indigoferoid/millettioid clade</taxon>
        <taxon>Phaseoleae</taxon>
        <taxon>Vigna</taxon>
    </lineage>
</organism>
<protein>
    <submittedName>
        <fullName evidence="1">Uncharacterized protein</fullName>
    </submittedName>
</protein>
<evidence type="ECO:0000313" key="2">
    <source>
        <dbReference type="Proteomes" id="UP000501690"/>
    </source>
</evidence>
<name>A0A4D6L7U2_VIGUN</name>
<accession>A0A4D6L7U2</accession>
<reference evidence="1 2" key="1">
    <citation type="submission" date="2019-04" db="EMBL/GenBank/DDBJ databases">
        <title>An improved genome assembly and genetic linkage map for asparagus bean, Vigna unguiculata ssp. sesquipedialis.</title>
        <authorList>
            <person name="Xia Q."/>
            <person name="Zhang R."/>
            <person name="Dong Y."/>
        </authorList>
    </citation>
    <scope>NUCLEOTIDE SEQUENCE [LARGE SCALE GENOMIC DNA]</scope>
    <source>
        <tissue evidence="1">Leaf</tissue>
    </source>
</reference>
<sequence>MAKYLARSSTPFALRFPESFCMDCCCFSNLDAYNLGILVDCVGSRSDWVGCNNGWYCPSIGFLFNYAVVENSVAKLKGYQMLFKLWGLK</sequence>
<gene>
    <name evidence="1" type="ORF">DEO72_LG2g4928</name>
</gene>